<reference evidence="9" key="1">
    <citation type="journal article" date="2019" name="Int. J. Syst. Evol. Microbiol.">
        <title>The Global Catalogue of Microorganisms (GCM) 10K type strain sequencing project: providing services to taxonomists for standard genome sequencing and annotation.</title>
        <authorList>
            <consortium name="The Broad Institute Genomics Platform"/>
            <consortium name="The Broad Institute Genome Sequencing Center for Infectious Disease"/>
            <person name="Wu L."/>
            <person name="Ma J."/>
        </authorList>
    </citation>
    <scope>NUCLEOTIDE SEQUENCE [LARGE SCALE GENOMIC DNA]</scope>
    <source>
        <strain evidence="9">TBRC 4489</strain>
    </source>
</reference>
<feature type="transmembrane region" description="Helical" evidence="7">
    <location>
        <begin position="673"/>
        <end position="693"/>
    </location>
</feature>
<keyword evidence="5 7" id="KW-0472">Membrane</keyword>
<keyword evidence="4 7" id="KW-1133">Transmembrane helix</keyword>
<dbReference type="PANTHER" id="PTHR30250:SF11">
    <property type="entry name" value="O-ANTIGEN TRANSPORTER-RELATED"/>
    <property type="match status" value="1"/>
</dbReference>
<feature type="transmembrane region" description="Helical" evidence="7">
    <location>
        <begin position="421"/>
        <end position="440"/>
    </location>
</feature>
<feature type="transmembrane region" description="Helical" evidence="7">
    <location>
        <begin position="327"/>
        <end position="348"/>
    </location>
</feature>
<dbReference type="Proteomes" id="UP001595850">
    <property type="component" value="Unassembled WGS sequence"/>
</dbReference>
<evidence type="ECO:0000256" key="2">
    <source>
        <dbReference type="ARBA" id="ARBA00022475"/>
    </source>
</evidence>
<evidence type="ECO:0000313" key="9">
    <source>
        <dbReference type="Proteomes" id="UP001595850"/>
    </source>
</evidence>
<protein>
    <recommendedName>
        <fullName evidence="10">Membrane protein involved in the export of O-antigen and teichoic acid</fullName>
    </recommendedName>
</protein>
<evidence type="ECO:0000256" key="7">
    <source>
        <dbReference type="SAM" id="Phobius"/>
    </source>
</evidence>
<name>A0ABV8I8N4_9ACTN</name>
<evidence type="ECO:0000256" key="4">
    <source>
        <dbReference type="ARBA" id="ARBA00022989"/>
    </source>
</evidence>
<evidence type="ECO:0008006" key="10">
    <source>
        <dbReference type="Google" id="ProtNLM"/>
    </source>
</evidence>
<keyword evidence="2" id="KW-1003">Cell membrane</keyword>
<evidence type="ECO:0000313" key="8">
    <source>
        <dbReference type="EMBL" id="MFC4060501.1"/>
    </source>
</evidence>
<keyword evidence="3 7" id="KW-0812">Transmembrane</keyword>
<dbReference type="InterPro" id="IPR050833">
    <property type="entry name" value="Poly_Biosynth_Transport"/>
</dbReference>
<sequence>MTDARLPVERPSGVERRRGSLAALRGRLPADLNDPLLRNAYSLIVNAGAAGLLGLAYWTVAARFYSDADYGRGFALIAAMRLLSALTAFGLTGALTRFLPEGGPATGRLVAAAYLAGGGAAAALTGGFLATLPMWGANVGGLAGFGPAAWFLVAVVLWCVFTLQDVVLTALGKAPWVPLIGVAVGVAKLVLLVVLAPSFPGAGIFLAWTVPVAVAVVPVSIAIFTRLAPGTAARDAHRAPPPLRRIGGFLAGDFPGTLLILASVYLVPALVSAGVDARMAGYYGAAVTLVGVFDMLALNMAISLTIEGASDPAALAGRCRLALRRTLMLLVPAVAVTALAAPLILRLGWGASYAEHGADALRLLALASVPHAFIEIYLGVLRARSRARALLLFQALLCVLVVGASFVFFRTHGITGVGLGTLAAQLVVAAAVAPGLVGVLRKGGAARAALPPEAPASPDDVPTLVMRVIKVDGRPSVTGFPAGPSTGPSSGPPAWHPDGAAVTEPFPRPVPRGEAVPAQRDRRARPAAPGPRVGPGPRERRVRSSPAWWEWTRTLLPPLITAEGLVIVALAVTAPARPGTLPGPALVGAGVALVMVAMAAELVMLRRRWVLWIQLIAVALCLHGTEALAGAAGADAAAVTRVMATGEAAGGQWPLALPAFLARAMGLADPTPLLVWTPVAAAVAGLVPMLLVARRAHPDERVHWPLALAATTGLWLVPAESVTASVAVLLCLCALALAPARTGLRTERRTGGRTGPAPVRAPLSGPGVPVPGARTPDIHESRVPGKDLP</sequence>
<evidence type="ECO:0000256" key="5">
    <source>
        <dbReference type="ARBA" id="ARBA00023136"/>
    </source>
</evidence>
<feature type="compositionally biased region" description="Basic and acidic residues" evidence="6">
    <location>
        <begin position="776"/>
        <end position="789"/>
    </location>
</feature>
<feature type="transmembrane region" description="Helical" evidence="7">
    <location>
        <begin position="141"/>
        <end position="163"/>
    </location>
</feature>
<feature type="transmembrane region" description="Helical" evidence="7">
    <location>
        <begin position="390"/>
        <end position="409"/>
    </location>
</feature>
<feature type="transmembrane region" description="Helical" evidence="7">
    <location>
        <begin position="40"/>
        <end position="61"/>
    </location>
</feature>
<feature type="transmembrane region" description="Helical" evidence="7">
    <location>
        <begin position="360"/>
        <end position="378"/>
    </location>
</feature>
<dbReference type="EMBL" id="JBHSBM010000023">
    <property type="protein sequence ID" value="MFC4060501.1"/>
    <property type="molecule type" value="Genomic_DNA"/>
</dbReference>
<dbReference type="RefSeq" id="WP_377289809.1">
    <property type="nucleotide sequence ID" value="NZ_JBHSBM010000023.1"/>
</dbReference>
<feature type="region of interest" description="Disordered" evidence="6">
    <location>
        <begin position="476"/>
        <end position="541"/>
    </location>
</feature>
<feature type="transmembrane region" description="Helical" evidence="7">
    <location>
        <begin position="280"/>
        <end position="306"/>
    </location>
</feature>
<feature type="transmembrane region" description="Helical" evidence="7">
    <location>
        <begin position="586"/>
        <end position="605"/>
    </location>
</feature>
<feature type="transmembrane region" description="Helical" evidence="7">
    <location>
        <begin position="175"/>
        <end position="196"/>
    </location>
</feature>
<comment type="subcellular location">
    <subcellularLocation>
        <location evidence="1">Cell membrane</location>
        <topology evidence="1">Multi-pass membrane protein</topology>
    </subcellularLocation>
</comment>
<evidence type="ECO:0000256" key="6">
    <source>
        <dbReference type="SAM" id="MobiDB-lite"/>
    </source>
</evidence>
<feature type="transmembrane region" description="Helical" evidence="7">
    <location>
        <begin position="202"/>
        <end position="225"/>
    </location>
</feature>
<feature type="transmembrane region" description="Helical" evidence="7">
    <location>
        <begin position="555"/>
        <end position="574"/>
    </location>
</feature>
<organism evidence="8 9">
    <name type="scientific">Planomonospora corallina</name>
    <dbReference type="NCBI Taxonomy" id="1806052"/>
    <lineage>
        <taxon>Bacteria</taxon>
        <taxon>Bacillati</taxon>
        <taxon>Actinomycetota</taxon>
        <taxon>Actinomycetes</taxon>
        <taxon>Streptosporangiales</taxon>
        <taxon>Streptosporangiaceae</taxon>
        <taxon>Planomonospora</taxon>
    </lineage>
</organism>
<feature type="transmembrane region" description="Helical" evidence="7">
    <location>
        <begin position="111"/>
        <end position="135"/>
    </location>
</feature>
<feature type="transmembrane region" description="Helical" evidence="7">
    <location>
        <begin position="73"/>
        <end position="99"/>
    </location>
</feature>
<feature type="region of interest" description="Disordered" evidence="6">
    <location>
        <begin position="746"/>
        <end position="789"/>
    </location>
</feature>
<accession>A0ABV8I8N4</accession>
<gene>
    <name evidence="8" type="ORF">ACFOWE_19530</name>
</gene>
<feature type="compositionally biased region" description="Low complexity" evidence="6">
    <location>
        <begin position="478"/>
        <end position="489"/>
    </location>
</feature>
<proteinExistence type="predicted"/>
<evidence type="ECO:0000256" key="1">
    <source>
        <dbReference type="ARBA" id="ARBA00004651"/>
    </source>
</evidence>
<feature type="transmembrane region" description="Helical" evidence="7">
    <location>
        <begin position="246"/>
        <end position="268"/>
    </location>
</feature>
<feature type="transmembrane region" description="Helical" evidence="7">
    <location>
        <begin position="713"/>
        <end position="738"/>
    </location>
</feature>
<comment type="caution">
    <text evidence="8">The sequence shown here is derived from an EMBL/GenBank/DDBJ whole genome shotgun (WGS) entry which is preliminary data.</text>
</comment>
<keyword evidence="9" id="KW-1185">Reference proteome</keyword>
<dbReference type="PANTHER" id="PTHR30250">
    <property type="entry name" value="PST FAMILY PREDICTED COLANIC ACID TRANSPORTER"/>
    <property type="match status" value="1"/>
</dbReference>
<evidence type="ECO:0000256" key="3">
    <source>
        <dbReference type="ARBA" id="ARBA00022692"/>
    </source>
</evidence>